<dbReference type="CDD" id="cd03788">
    <property type="entry name" value="GT20_TPS"/>
    <property type="match status" value="1"/>
</dbReference>
<name>A0ABW5U279_9RHOB</name>
<keyword evidence="3" id="KW-1185">Reference proteome</keyword>
<evidence type="ECO:0000313" key="3">
    <source>
        <dbReference type="Proteomes" id="UP001597474"/>
    </source>
</evidence>
<dbReference type="EMBL" id="JBHUMP010000005">
    <property type="protein sequence ID" value="MFD2739493.1"/>
    <property type="molecule type" value="Genomic_DNA"/>
</dbReference>
<dbReference type="PANTHER" id="PTHR10788">
    <property type="entry name" value="TREHALOSE-6-PHOSPHATE SYNTHASE"/>
    <property type="match status" value="1"/>
</dbReference>
<dbReference type="Gene3D" id="3.40.50.2000">
    <property type="entry name" value="Glycogen Phosphorylase B"/>
    <property type="match status" value="2"/>
</dbReference>
<dbReference type="Pfam" id="PF00982">
    <property type="entry name" value="Glyco_transf_20"/>
    <property type="match status" value="1"/>
</dbReference>
<dbReference type="Proteomes" id="UP001597474">
    <property type="component" value="Unassembled WGS sequence"/>
</dbReference>
<sequence>MAGRLILVSNRMPTEAQTSGGLVVALQGALHDGNGLWIGAHPDFAEKPSEQLIDMDKGREGMRYARLAFQLSRQEHEDYYLGFANSVLWPLCHRRGDLVSLEREFETAYLEVNARLARQIAELARPDDMIWIHDYHFFPLAEKLRALGVTAKIGFFLHIPFPALGDLGALPQRIDFPGWLSAFDLVGLQTRADVARCLEMFRAEPDAELMLNGRVKYLDRAVALRSFPIGIEVEAFVEAAGGDDLRNVLGTDMPGDILIGVDRLDYSKGLPNRFRAFGRYLERRRQTCRRVSLLQIAPPTREEVPAYRQIRLELEELAGRLNGQHAELDWTPLRYIHRAIDRNLLAQLYRRARAGLVTPFADGMNLVAKEYIAAQDPEDPGVLILSRMAGAAEDMEEALLVNPYDIEEISEAIRTALNMPLPERQRRYEACMHTVRETDVTRWSADFLATLQNLTDKVTKH</sequence>
<organism evidence="2 3">
    <name type="scientific">Sulfitobacter aestuarii</name>
    <dbReference type="NCBI Taxonomy" id="2161676"/>
    <lineage>
        <taxon>Bacteria</taxon>
        <taxon>Pseudomonadati</taxon>
        <taxon>Pseudomonadota</taxon>
        <taxon>Alphaproteobacteria</taxon>
        <taxon>Rhodobacterales</taxon>
        <taxon>Roseobacteraceae</taxon>
        <taxon>Sulfitobacter</taxon>
    </lineage>
</organism>
<dbReference type="InterPro" id="IPR001830">
    <property type="entry name" value="Glyco_trans_20"/>
</dbReference>
<dbReference type="SUPFAM" id="SSF53756">
    <property type="entry name" value="UDP-Glycosyltransferase/glycogen phosphorylase"/>
    <property type="match status" value="1"/>
</dbReference>
<comment type="caution">
    <text evidence="2">The sequence shown here is derived from an EMBL/GenBank/DDBJ whole genome shotgun (WGS) entry which is preliminary data.</text>
</comment>
<evidence type="ECO:0000313" key="2">
    <source>
        <dbReference type="EMBL" id="MFD2739493.1"/>
    </source>
</evidence>
<proteinExistence type="inferred from homology"/>
<evidence type="ECO:0000256" key="1">
    <source>
        <dbReference type="ARBA" id="ARBA00008799"/>
    </source>
</evidence>
<gene>
    <name evidence="2" type="ORF">ACFSUD_07940</name>
</gene>
<dbReference type="PANTHER" id="PTHR10788:SF106">
    <property type="entry name" value="BCDNA.GH08860"/>
    <property type="match status" value="1"/>
</dbReference>
<protein>
    <submittedName>
        <fullName evidence="2">Trehalose-6-phosphate synthase</fullName>
    </submittedName>
</protein>
<reference evidence="3" key="1">
    <citation type="journal article" date="2019" name="Int. J. Syst. Evol. Microbiol.">
        <title>The Global Catalogue of Microorganisms (GCM) 10K type strain sequencing project: providing services to taxonomists for standard genome sequencing and annotation.</title>
        <authorList>
            <consortium name="The Broad Institute Genomics Platform"/>
            <consortium name="The Broad Institute Genome Sequencing Center for Infectious Disease"/>
            <person name="Wu L."/>
            <person name="Ma J."/>
        </authorList>
    </citation>
    <scope>NUCLEOTIDE SEQUENCE [LARGE SCALE GENOMIC DNA]</scope>
    <source>
        <strain evidence="3">TISTR 2562</strain>
    </source>
</reference>
<comment type="similarity">
    <text evidence="1">Belongs to the glycosyltransferase 20 family.</text>
</comment>
<accession>A0ABW5U279</accession>
<dbReference type="RefSeq" id="WP_386373169.1">
    <property type="nucleotide sequence ID" value="NZ_JBHUMP010000005.1"/>
</dbReference>